<dbReference type="GO" id="GO:0009277">
    <property type="term" value="C:fungal-type cell wall"/>
    <property type="evidence" value="ECO:0007669"/>
    <property type="project" value="InterPro"/>
</dbReference>
<dbReference type="HOGENOM" id="CLU_105134_1_0_1"/>
<dbReference type="STRING" id="933084.A0A067Q017"/>
<dbReference type="CDD" id="cd23507">
    <property type="entry name" value="hydrophobin_I"/>
    <property type="match status" value="1"/>
</dbReference>
<evidence type="ECO:0000256" key="2">
    <source>
        <dbReference type="ARBA" id="ARBA00010446"/>
    </source>
</evidence>
<name>A0A067Q017_9AGAM</name>
<evidence type="ECO:0000256" key="1">
    <source>
        <dbReference type="ARBA" id="ARBA00004191"/>
    </source>
</evidence>
<evidence type="ECO:0000256" key="3">
    <source>
        <dbReference type="ARBA" id="ARBA00022512"/>
    </source>
</evidence>
<evidence type="ECO:0000256" key="4">
    <source>
        <dbReference type="ARBA" id="ARBA00022525"/>
    </source>
</evidence>
<reference evidence="8" key="1">
    <citation type="journal article" date="2014" name="Proc. Natl. Acad. Sci. U.S.A.">
        <title>Extensive sampling of basidiomycete genomes demonstrates inadequacy of the white-rot/brown-rot paradigm for wood decay fungi.</title>
        <authorList>
            <person name="Riley R."/>
            <person name="Salamov A.A."/>
            <person name="Brown D.W."/>
            <person name="Nagy L.G."/>
            <person name="Floudas D."/>
            <person name="Held B.W."/>
            <person name="Levasseur A."/>
            <person name="Lombard V."/>
            <person name="Morin E."/>
            <person name="Otillar R."/>
            <person name="Lindquist E.A."/>
            <person name="Sun H."/>
            <person name="LaButti K.M."/>
            <person name="Schmutz J."/>
            <person name="Jabbour D."/>
            <person name="Luo H."/>
            <person name="Baker S.E."/>
            <person name="Pisabarro A.G."/>
            <person name="Walton J.D."/>
            <person name="Blanchette R.A."/>
            <person name="Henrissat B."/>
            <person name="Martin F."/>
            <person name="Cullen D."/>
            <person name="Hibbett D.S."/>
            <person name="Grigoriev I.V."/>
        </authorList>
    </citation>
    <scope>NUCLEOTIDE SEQUENCE [LARGE SCALE GENOMIC DNA]</scope>
    <source>
        <strain evidence="8">MUCL 33604</strain>
    </source>
</reference>
<dbReference type="InterPro" id="IPR001338">
    <property type="entry name" value="Class_I_Hydrophobin"/>
</dbReference>
<dbReference type="EMBL" id="KL197721">
    <property type="protein sequence ID" value="KDQ56862.1"/>
    <property type="molecule type" value="Genomic_DNA"/>
</dbReference>
<keyword evidence="4 6" id="KW-0964">Secreted</keyword>
<comment type="similarity">
    <text evidence="2 6">Belongs to the fungal hydrophobin family.</text>
</comment>
<dbReference type="SMART" id="SM00075">
    <property type="entry name" value="HYDRO"/>
    <property type="match status" value="1"/>
</dbReference>
<keyword evidence="5 6" id="KW-1015">Disulfide bond</keyword>
<dbReference type="GO" id="GO:0005199">
    <property type="term" value="F:structural constituent of cell wall"/>
    <property type="evidence" value="ECO:0007669"/>
    <property type="project" value="InterPro"/>
</dbReference>
<keyword evidence="3 6" id="KW-0134">Cell wall</keyword>
<dbReference type="AlphaFoldDB" id="A0A067Q017"/>
<evidence type="ECO:0000256" key="6">
    <source>
        <dbReference type="RuleBase" id="RU365009"/>
    </source>
</evidence>
<gene>
    <name evidence="7" type="ORF">JAAARDRAFT_36339</name>
</gene>
<protein>
    <recommendedName>
        <fullName evidence="6">Hydrophobin</fullName>
    </recommendedName>
</protein>
<proteinExistence type="inferred from homology"/>
<evidence type="ECO:0000256" key="5">
    <source>
        <dbReference type="ARBA" id="ARBA00023157"/>
    </source>
</evidence>
<comment type="subcellular location">
    <subcellularLocation>
        <location evidence="1 6">Secreted</location>
        <location evidence="1 6">Cell wall</location>
    </subcellularLocation>
</comment>
<organism evidence="7 8">
    <name type="scientific">Jaapia argillacea MUCL 33604</name>
    <dbReference type="NCBI Taxonomy" id="933084"/>
    <lineage>
        <taxon>Eukaryota</taxon>
        <taxon>Fungi</taxon>
        <taxon>Dikarya</taxon>
        <taxon>Basidiomycota</taxon>
        <taxon>Agaricomycotina</taxon>
        <taxon>Agaricomycetes</taxon>
        <taxon>Agaricomycetidae</taxon>
        <taxon>Jaapiales</taxon>
        <taxon>Jaapiaceae</taxon>
        <taxon>Jaapia</taxon>
    </lineage>
</organism>
<evidence type="ECO:0000313" key="8">
    <source>
        <dbReference type="Proteomes" id="UP000027265"/>
    </source>
</evidence>
<keyword evidence="8" id="KW-1185">Reference proteome</keyword>
<evidence type="ECO:0000313" key="7">
    <source>
        <dbReference type="EMBL" id="KDQ56862.1"/>
    </source>
</evidence>
<dbReference type="Pfam" id="PF01185">
    <property type="entry name" value="Hydrophobin"/>
    <property type="match status" value="1"/>
</dbReference>
<accession>A0A067Q017</accession>
<dbReference type="InParanoid" id="A0A067Q017"/>
<feature type="signal peptide" evidence="6">
    <location>
        <begin position="1"/>
        <end position="19"/>
    </location>
</feature>
<dbReference type="Proteomes" id="UP000027265">
    <property type="component" value="Unassembled WGS sequence"/>
</dbReference>
<keyword evidence="6" id="KW-0732">Signal</keyword>
<dbReference type="OrthoDB" id="4225815at2759"/>
<sequence>MKLFLFLTTLAALLASVLGAAVGPNAERMARGLPPLTPHRRAPSVIGARNPGPSSTPSVCSTGSYLQCCNSVSAASNVNVKIILGLLGIKGVADTTLVGLTCASLSNNGFCIAKKACCTDVSHVNQGVAIGCTVVN</sequence>
<feature type="chain" id="PRO_5013984023" description="Hydrophobin" evidence="6">
    <location>
        <begin position="20"/>
        <end position="136"/>
    </location>
</feature>